<organism evidence="2 3">
    <name type="scientific">Actinoplanes ianthinogenes</name>
    <dbReference type="NCBI Taxonomy" id="122358"/>
    <lineage>
        <taxon>Bacteria</taxon>
        <taxon>Bacillati</taxon>
        <taxon>Actinomycetota</taxon>
        <taxon>Actinomycetes</taxon>
        <taxon>Micromonosporales</taxon>
        <taxon>Micromonosporaceae</taxon>
        <taxon>Actinoplanes</taxon>
    </lineage>
</organism>
<dbReference type="Proteomes" id="UP000676967">
    <property type="component" value="Chromosome"/>
</dbReference>
<evidence type="ECO:0000313" key="3">
    <source>
        <dbReference type="Proteomes" id="UP000676967"/>
    </source>
</evidence>
<dbReference type="Gene3D" id="2.60.40.10">
    <property type="entry name" value="Immunoglobulins"/>
    <property type="match status" value="2"/>
</dbReference>
<dbReference type="SUPFAM" id="SSF49373">
    <property type="entry name" value="Invasin/intimin cell-adhesion fragments"/>
    <property type="match status" value="1"/>
</dbReference>
<protein>
    <recommendedName>
        <fullName evidence="1">DUF11 domain-containing protein</fullName>
    </recommendedName>
</protein>
<dbReference type="Pfam" id="PF01345">
    <property type="entry name" value="DUF11"/>
    <property type="match status" value="1"/>
</dbReference>
<reference evidence="2 3" key="1">
    <citation type="submission" date="2020-08" db="EMBL/GenBank/DDBJ databases">
        <title>Whole genome shotgun sequence of Actinoplanes ianthinogenes NBRC 13996.</title>
        <authorList>
            <person name="Komaki H."/>
            <person name="Tamura T."/>
        </authorList>
    </citation>
    <scope>NUCLEOTIDE SEQUENCE [LARGE SCALE GENOMIC DNA]</scope>
    <source>
        <strain evidence="2 3">NBRC 13996</strain>
    </source>
</reference>
<proteinExistence type="predicted"/>
<sequence length="817" mass="84295">MFIVTHLRSVLNAAVVTLVLFVTGAVVISPASAANFDTMTLPGNGTLRVSISTRPAGEYDPRWLMFRSGSDDSTMLCDTGYCAARQWTTPYERRGSIFDFTLGENDGSVELSNDNEFSVVFDGSGEWTFTRRLADGVNPSHFDYTVRVTFQEGVPAPDPTPTPTPTTPLTMTVTPTASELGAAFDVAGFTARLTDEAGKPWTGVFVSWRVISGPDIGLKGADVTDGDGVASIAYSRATGSYTAPSSTDELVFWYEQINNGEPDQSEPQAAASWTFEAATPRFSCPDNGHTGPVLLPKVDVEPPALLHAVKPFTIEYGNLPLTFTTGVARSGIYCTTTSNVGHLPVNVVFPVAGVPYHQHVADSVATATLDFLPAATADPPRCDFGVLKRVHNAIQNGIFTPPPGTNDCLLNARSNASSHAVIARWTNPGFAEYVTLGGVDKRVFATRPLTYYVDLETLFGARDMAFDDLVQQVETFYHLTLIASLPIIDTMAVVQDPPARISVTDAAGNTVGRLPDGSLATYDNAGYAEIGDRSIAVISGPAAGGYRVVAAGGAGSTYSVDFVIVNGGASPPTVDSVRGTIGAGGTATSAFHVVDGAVTSSAAAVSGGGQSAAVGRTFAKPLVVKVTDAAGAPMPGRTVTFAVAAGSVSFGGKGSVTAVTNAQGLATSPPVLAGSRVGGGRVSATVGTAGTSFALNVVAAADVSLRFGSVKAVRAGKNLRVTVTVTNSGPSAASAVSTVVTLPKGVALISAGGGRRSGATLRFSTATIRVGGKVTYTFTVRPGRVTPRGAKLTAKVASAVADPRSTNNTARSGAVKR</sequence>
<evidence type="ECO:0000313" key="2">
    <source>
        <dbReference type="EMBL" id="BCJ48140.1"/>
    </source>
</evidence>
<dbReference type="InterPro" id="IPR001434">
    <property type="entry name" value="OmcB-like_DUF11"/>
</dbReference>
<dbReference type="InterPro" id="IPR008964">
    <property type="entry name" value="Invasin/intimin_cell_adhesion"/>
</dbReference>
<dbReference type="EMBL" id="AP023356">
    <property type="protein sequence ID" value="BCJ48140.1"/>
    <property type="molecule type" value="Genomic_DNA"/>
</dbReference>
<feature type="domain" description="DUF11" evidence="1">
    <location>
        <begin position="711"/>
        <end position="811"/>
    </location>
</feature>
<accession>A0ABM7M946</accession>
<evidence type="ECO:0000259" key="1">
    <source>
        <dbReference type="Pfam" id="PF01345"/>
    </source>
</evidence>
<dbReference type="InterPro" id="IPR013783">
    <property type="entry name" value="Ig-like_fold"/>
</dbReference>
<keyword evidence="3" id="KW-1185">Reference proteome</keyword>
<gene>
    <name evidence="2" type="ORF">Aiant_87970</name>
</gene>
<name>A0ABM7M946_9ACTN</name>